<dbReference type="AlphaFoldDB" id="A0A127ZKM6"/>
<feature type="compositionally biased region" description="Low complexity" evidence="7">
    <location>
        <begin position="1"/>
        <end position="30"/>
    </location>
</feature>
<comment type="subcellular location">
    <subcellularLocation>
        <location evidence="2">Nucleus</location>
    </subcellularLocation>
</comment>
<protein>
    <submittedName>
        <fullName evidence="9">Probable Pre-mRNA splicing factor cwc22</fullName>
    </submittedName>
</protein>
<feature type="compositionally biased region" description="Low complexity" evidence="7">
    <location>
        <begin position="669"/>
        <end position="733"/>
    </location>
</feature>
<dbReference type="SMART" id="SM00543">
    <property type="entry name" value="MIF4G"/>
    <property type="match status" value="1"/>
</dbReference>
<dbReference type="InterPro" id="IPR003890">
    <property type="entry name" value="MIF4G-like_typ-3"/>
</dbReference>
<gene>
    <name evidence="9" type="ORF">SPSC_06320</name>
</gene>
<keyword evidence="5" id="KW-0508">mRNA splicing</keyword>
<feature type="compositionally biased region" description="Basic residues" evidence="7">
    <location>
        <begin position="776"/>
        <end position="793"/>
    </location>
</feature>
<feature type="region of interest" description="Disordered" evidence="7">
    <location>
        <begin position="661"/>
        <end position="853"/>
    </location>
</feature>
<feature type="compositionally biased region" description="Acidic residues" evidence="7">
    <location>
        <begin position="405"/>
        <end position="432"/>
    </location>
</feature>
<dbReference type="EMBL" id="LK056692">
    <property type="protein sequence ID" value="CDU26153.1"/>
    <property type="molecule type" value="Genomic_DNA"/>
</dbReference>
<name>A0A127ZKM6_9BASI</name>
<dbReference type="InterPro" id="IPR050781">
    <property type="entry name" value="CWC22_splicing_factor"/>
</dbReference>
<feature type="region of interest" description="Disordered" evidence="7">
    <location>
        <begin position="1"/>
        <end position="105"/>
    </location>
</feature>
<evidence type="ECO:0000256" key="6">
    <source>
        <dbReference type="ARBA" id="ARBA00023242"/>
    </source>
</evidence>
<evidence type="ECO:0000256" key="7">
    <source>
        <dbReference type="SAM" id="MobiDB-lite"/>
    </source>
</evidence>
<dbReference type="GO" id="GO:0003723">
    <property type="term" value="F:RNA binding"/>
    <property type="evidence" value="ECO:0007669"/>
    <property type="project" value="InterPro"/>
</dbReference>
<evidence type="ECO:0000256" key="4">
    <source>
        <dbReference type="ARBA" id="ARBA00022664"/>
    </source>
</evidence>
<comment type="similarity">
    <text evidence="3">Belongs to the CWC22 family.</text>
</comment>
<proteinExistence type="inferred from homology"/>
<dbReference type="FunFam" id="1.25.40.180:FF:000004">
    <property type="entry name" value="pre-mRNA-splicing factor CWC22 homolog"/>
    <property type="match status" value="1"/>
</dbReference>
<dbReference type="PANTHER" id="PTHR18034:SF3">
    <property type="entry name" value="PRE-MRNA-SPLICING FACTOR CWC22 HOMOLOG"/>
    <property type="match status" value="1"/>
</dbReference>
<feature type="compositionally biased region" description="Basic and acidic residues" evidence="7">
    <location>
        <begin position="77"/>
        <end position="105"/>
    </location>
</feature>
<dbReference type="GO" id="GO:0071013">
    <property type="term" value="C:catalytic step 2 spliceosome"/>
    <property type="evidence" value="ECO:0007669"/>
    <property type="project" value="TreeGrafter"/>
</dbReference>
<dbReference type="SUPFAM" id="SSF48371">
    <property type="entry name" value="ARM repeat"/>
    <property type="match status" value="1"/>
</dbReference>
<keyword evidence="4" id="KW-0507">mRNA processing</keyword>
<feature type="compositionally biased region" description="Low complexity" evidence="7">
    <location>
        <begin position="747"/>
        <end position="757"/>
    </location>
</feature>
<evidence type="ECO:0000259" key="8">
    <source>
        <dbReference type="PROSITE" id="PS51366"/>
    </source>
</evidence>
<dbReference type="InterPro" id="IPR003891">
    <property type="entry name" value="Initiation_fac_eIF4g_MI"/>
</dbReference>
<dbReference type="InterPro" id="IPR016024">
    <property type="entry name" value="ARM-type_fold"/>
</dbReference>
<feature type="domain" description="MI" evidence="8">
    <location>
        <begin position="450"/>
        <end position="566"/>
    </location>
</feature>
<sequence>MPSRGRSSASHSSGQSASSRSPSPDDGAAALKRKRSSTRSASIPSTSSRSLSSSRSPPPRSRRRKSSRGRSPSVSSDDDRRNDKSASRAREALEQEAKDKETAAKGEALRSTLAQFSSTKAGGAYIPPARLKALMAEAAAADPGSVEYQRMSWDALKKSITGLVNKVATDNIKSIVPELFGGANLIRGRGLYCRSIMRAQALSLSFTPVFAALTAIVNTKLPMVGELLVTRLVSQFRRSFKRNDKTVCNSTAMFIAHLVNQRVVHEVLALEILVLLLEKPTDDSVEIAVGFMREVGAFLAEEAPKANNSIFDRFRAVLYEGEISKRVQYMIEVLSQVRREGFKDNPRIPEALDLVEEDDQITHRISLDDQLNVEEGLNVFKKDPKFVENEDRYRSIKAEILGENSDSDDSGSDADSETDSGSDESEAGGGEDDAQRQLEIHDRTETNLINLRRTIYLTIMSSLDFEESVHKLLKLEVPEGQDIELCNMIVECCSQERTYSKFYGNMGERFCKLHRKWSELFAQSFSNYYDTIHRYETNRLRNIARFFGHLFSTDSISWASLSVVHMNEDDTTSSSRIFIKILFQELQQQLGLKDLAERFKEPSLQEDWKGLFPKDNPKSTRFSINYFTSIGLGVLTEEMREHLKNAPKILLAQRQAALAARGSDDSDTDSSSVLSSSTDSRSRSSYSSYSRSSRSYSSRSYSSRSYSSRSRSRSPSYSSRSYSSRSRSRSLSRSPPPARRRGRSRTRSASYSSYSSRSRSRSRSRSFTRSITPRRSYSRLRSRSPYASRKRATLSRSRSADMAKRRSRRSPSRSSYSGSETDASRSRSPPPRARRTHDRSPSYSRSPSPVSRR</sequence>
<feature type="region of interest" description="Disordered" evidence="7">
    <location>
        <begin position="399"/>
        <end position="441"/>
    </location>
</feature>
<feature type="compositionally biased region" description="Low complexity" evidence="7">
    <location>
        <begin position="841"/>
        <end position="853"/>
    </location>
</feature>
<reference evidence="9" key="1">
    <citation type="submission" date="2014-06" db="EMBL/GenBank/DDBJ databases">
        <authorList>
            <person name="Ju J."/>
            <person name="Zhang J."/>
        </authorList>
    </citation>
    <scope>NUCLEOTIDE SEQUENCE</scope>
    <source>
        <strain evidence="9">SscI8</strain>
    </source>
</reference>
<evidence type="ECO:0000256" key="1">
    <source>
        <dbReference type="ARBA" id="ARBA00003777"/>
    </source>
</evidence>
<evidence type="ECO:0000256" key="3">
    <source>
        <dbReference type="ARBA" id="ARBA00006856"/>
    </source>
</evidence>
<keyword evidence="6" id="KW-0539">Nucleus</keyword>
<feature type="compositionally biased region" description="Low complexity" evidence="7">
    <location>
        <begin position="38"/>
        <end position="55"/>
    </location>
</feature>
<organism evidence="9">
    <name type="scientific">Sporisorium scitamineum</name>
    <dbReference type="NCBI Taxonomy" id="49012"/>
    <lineage>
        <taxon>Eukaryota</taxon>
        <taxon>Fungi</taxon>
        <taxon>Dikarya</taxon>
        <taxon>Basidiomycota</taxon>
        <taxon>Ustilaginomycotina</taxon>
        <taxon>Ustilaginomycetes</taxon>
        <taxon>Ustilaginales</taxon>
        <taxon>Ustilaginaceae</taxon>
        <taxon>Sporisorium</taxon>
    </lineage>
</organism>
<dbReference type="Pfam" id="PF02847">
    <property type="entry name" value="MA3"/>
    <property type="match status" value="1"/>
</dbReference>
<dbReference type="Gene3D" id="1.25.40.180">
    <property type="match status" value="1"/>
</dbReference>
<dbReference type="PROSITE" id="PS51366">
    <property type="entry name" value="MI"/>
    <property type="match status" value="1"/>
</dbReference>
<dbReference type="GO" id="GO:0000398">
    <property type="term" value="P:mRNA splicing, via spliceosome"/>
    <property type="evidence" value="ECO:0007669"/>
    <property type="project" value="TreeGrafter"/>
</dbReference>
<evidence type="ECO:0000256" key="5">
    <source>
        <dbReference type="ARBA" id="ARBA00023187"/>
    </source>
</evidence>
<dbReference type="Pfam" id="PF02854">
    <property type="entry name" value="MIF4G"/>
    <property type="match status" value="1"/>
</dbReference>
<accession>A0A127ZKM6</accession>
<comment type="function">
    <text evidence="1">Involved in pre-mRNA splicing.</text>
</comment>
<evidence type="ECO:0000313" key="9">
    <source>
        <dbReference type="EMBL" id="CDU26153.1"/>
    </source>
</evidence>
<dbReference type="SMART" id="SM00544">
    <property type="entry name" value="MA3"/>
    <property type="match status" value="1"/>
</dbReference>
<evidence type="ECO:0000256" key="2">
    <source>
        <dbReference type="ARBA" id="ARBA00004123"/>
    </source>
</evidence>
<dbReference type="PANTHER" id="PTHR18034">
    <property type="entry name" value="CELL CYCLE CONTROL PROTEIN CWF22-RELATED"/>
    <property type="match status" value="1"/>
</dbReference>
<dbReference type="OrthoDB" id="1924287at2759"/>